<organism evidence="3 4">
    <name type="scientific">Paenibacillus oralis</name>
    <dbReference type="NCBI Taxonomy" id="2490856"/>
    <lineage>
        <taxon>Bacteria</taxon>
        <taxon>Bacillati</taxon>
        <taxon>Bacillota</taxon>
        <taxon>Bacilli</taxon>
        <taxon>Bacillales</taxon>
        <taxon>Paenibacillaceae</taxon>
        <taxon>Paenibacillus</taxon>
    </lineage>
</organism>
<feature type="region of interest" description="Disordered" evidence="2">
    <location>
        <begin position="231"/>
        <end position="253"/>
    </location>
</feature>
<dbReference type="AlphaFoldDB" id="A0A3P3TA96"/>
<reference evidence="3 4" key="1">
    <citation type="submission" date="2018-11" db="EMBL/GenBank/DDBJ databases">
        <title>Genome sequencing of Paenibacillus sp. KCOM 3021 (= ChDC PVNT-B20).</title>
        <authorList>
            <person name="Kook J.-K."/>
            <person name="Park S.-N."/>
            <person name="Lim Y.K."/>
        </authorList>
    </citation>
    <scope>NUCLEOTIDE SEQUENCE [LARGE SCALE GENOMIC DNA]</scope>
    <source>
        <strain evidence="3 4">KCOM 3021</strain>
    </source>
</reference>
<accession>A0A3P3TA96</accession>
<dbReference type="Proteomes" id="UP000267017">
    <property type="component" value="Unassembled WGS sequence"/>
</dbReference>
<protein>
    <submittedName>
        <fullName evidence="3">Uncharacterized protein</fullName>
    </submittedName>
</protein>
<feature type="region of interest" description="Disordered" evidence="2">
    <location>
        <begin position="1"/>
        <end position="26"/>
    </location>
</feature>
<keyword evidence="1" id="KW-0175">Coiled coil</keyword>
<proteinExistence type="predicted"/>
<evidence type="ECO:0000256" key="2">
    <source>
        <dbReference type="SAM" id="MobiDB-lite"/>
    </source>
</evidence>
<gene>
    <name evidence="3" type="ORF">EHV15_36005</name>
</gene>
<keyword evidence="4" id="KW-1185">Reference proteome</keyword>
<dbReference type="EMBL" id="RRCN01000002">
    <property type="protein sequence ID" value="RRJ54975.1"/>
    <property type="molecule type" value="Genomic_DNA"/>
</dbReference>
<evidence type="ECO:0000313" key="3">
    <source>
        <dbReference type="EMBL" id="RRJ54975.1"/>
    </source>
</evidence>
<comment type="caution">
    <text evidence="3">The sequence shown here is derived from an EMBL/GenBank/DDBJ whole genome shotgun (WGS) entry which is preliminary data.</text>
</comment>
<evidence type="ECO:0000313" key="4">
    <source>
        <dbReference type="Proteomes" id="UP000267017"/>
    </source>
</evidence>
<evidence type="ECO:0000256" key="1">
    <source>
        <dbReference type="SAM" id="Coils"/>
    </source>
</evidence>
<name>A0A3P3TA96_9BACL</name>
<dbReference type="RefSeq" id="WP_128636068.1">
    <property type="nucleotide sequence ID" value="NZ_RRCN01000002.1"/>
</dbReference>
<feature type="coiled-coil region" evidence="1">
    <location>
        <begin position="114"/>
        <end position="169"/>
    </location>
</feature>
<sequence>MDSMDRAQERNDAIEETRRARELGGDDKKGKVVKSFKVRPETRDWIDKLFAASGIQVQDEWLEKVVQDWEMRELAKGNPDFTYLLDKLDYFLGGISNIFLAFLHGEQAEKRQMEDRYSADADKLQEELEKAREDLSKQLEENKEMSLFVERIQKEKEQQDATIEQLRGLVDKSDLLVKEYTVKNQNLSDLVSKQTKAAEEGEKHAEEARAIRTQNEQLTRQLKELEDRMTRMEEKHREELASSLAKKDLEHEKEKVQLQAEYQDKLESMRNEMTQWLMEALKPGRIEE</sequence>